<dbReference type="GO" id="GO:1904263">
    <property type="term" value="P:positive regulation of TORC1 signaling"/>
    <property type="evidence" value="ECO:0007669"/>
    <property type="project" value="TreeGrafter"/>
</dbReference>
<proteinExistence type="predicted"/>
<feature type="non-terminal residue" evidence="1">
    <location>
        <position position="103"/>
    </location>
</feature>
<organism evidence="1">
    <name type="scientific">Arion vulgaris</name>
    <dbReference type="NCBI Taxonomy" id="1028688"/>
    <lineage>
        <taxon>Eukaryota</taxon>
        <taxon>Metazoa</taxon>
        <taxon>Spiralia</taxon>
        <taxon>Lophotrochozoa</taxon>
        <taxon>Mollusca</taxon>
        <taxon>Gastropoda</taxon>
        <taxon>Heterobranchia</taxon>
        <taxon>Euthyneura</taxon>
        <taxon>Panpulmonata</taxon>
        <taxon>Eupulmonata</taxon>
        <taxon>Stylommatophora</taxon>
        <taxon>Helicina</taxon>
        <taxon>Arionoidea</taxon>
        <taxon>Arionidae</taxon>
        <taxon>Arion</taxon>
    </lineage>
</organism>
<dbReference type="PANTHER" id="PTHR46170:SF1">
    <property type="entry name" value="GATOR COMPLEX PROTEIN WDR59"/>
    <property type="match status" value="1"/>
</dbReference>
<accession>A0A0B6YNK1</accession>
<protein>
    <submittedName>
        <fullName evidence="1">Uncharacterized protein</fullName>
    </submittedName>
</protein>
<sequence length="103" mass="11790">VINPVSRFLAEHYRLDLTDIPGTCEHNANAALKIGRRDLIQLWQLIGHMSHTKLQPSPNADQGAPWAFCPFGRPLVNKMLNHYAKIRDVQTMAMICCMFWDND</sequence>
<name>A0A0B6YNK1_9EUPU</name>
<dbReference type="AlphaFoldDB" id="A0A0B6YNK1"/>
<gene>
    <name evidence="1" type="primary">ORF29138</name>
</gene>
<dbReference type="PANTHER" id="PTHR46170">
    <property type="entry name" value="GATOR COMPLEX PROTEIN WDR59"/>
    <property type="match status" value="1"/>
</dbReference>
<dbReference type="GO" id="GO:0035859">
    <property type="term" value="C:Seh1-associated complex"/>
    <property type="evidence" value="ECO:0007669"/>
    <property type="project" value="TreeGrafter"/>
</dbReference>
<dbReference type="GO" id="GO:0034198">
    <property type="term" value="P:cellular response to amino acid starvation"/>
    <property type="evidence" value="ECO:0007669"/>
    <property type="project" value="TreeGrafter"/>
</dbReference>
<dbReference type="EMBL" id="HACG01010170">
    <property type="protein sequence ID" value="CEK57035.1"/>
    <property type="molecule type" value="Transcribed_RNA"/>
</dbReference>
<feature type="non-terminal residue" evidence="1">
    <location>
        <position position="1"/>
    </location>
</feature>
<evidence type="ECO:0000313" key="1">
    <source>
        <dbReference type="EMBL" id="CEK57035.1"/>
    </source>
</evidence>
<dbReference type="GO" id="GO:0005774">
    <property type="term" value="C:vacuolar membrane"/>
    <property type="evidence" value="ECO:0007669"/>
    <property type="project" value="TreeGrafter"/>
</dbReference>
<dbReference type="InterPro" id="IPR049567">
    <property type="entry name" value="WDR59-like"/>
</dbReference>
<dbReference type="GO" id="GO:0035591">
    <property type="term" value="F:signaling adaptor activity"/>
    <property type="evidence" value="ECO:0007669"/>
    <property type="project" value="TreeGrafter"/>
</dbReference>
<reference evidence="1" key="1">
    <citation type="submission" date="2014-12" db="EMBL/GenBank/DDBJ databases">
        <title>Insight into the proteome of Arion vulgaris.</title>
        <authorList>
            <person name="Aradska J."/>
            <person name="Bulat T."/>
            <person name="Smidak R."/>
            <person name="Sarate P."/>
            <person name="Gangsoo J."/>
            <person name="Sialana F."/>
            <person name="Bilban M."/>
            <person name="Lubec G."/>
        </authorList>
    </citation>
    <scope>NUCLEOTIDE SEQUENCE</scope>
    <source>
        <tissue evidence="1">Skin</tissue>
    </source>
</reference>